<dbReference type="InterPro" id="IPR015943">
    <property type="entry name" value="WD40/YVTN_repeat-like_dom_sf"/>
</dbReference>
<dbReference type="SMART" id="SM00320">
    <property type="entry name" value="WD40"/>
    <property type="match status" value="5"/>
</dbReference>
<protein>
    <recommendedName>
        <fullName evidence="15">Dynein intermediate chain 3, ciliary</fullName>
    </recommendedName>
</protein>
<accession>A0A5E4QUF3</accession>
<dbReference type="GO" id="GO:0005874">
    <property type="term" value="C:microtubule"/>
    <property type="evidence" value="ECO:0007669"/>
    <property type="project" value="UniProtKB-KW"/>
</dbReference>
<dbReference type="GO" id="GO:0036157">
    <property type="term" value="C:outer dynein arm"/>
    <property type="evidence" value="ECO:0007669"/>
    <property type="project" value="TreeGrafter"/>
</dbReference>
<keyword evidence="8" id="KW-0969">Cilium</keyword>
<evidence type="ECO:0000256" key="2">
    <source>
        <dbReference type="ARBA" id="ARBA00011059"/>
    </source>
</evidence>
<feature type="repeat" description="WD" evidence="12">
    <location>
        <begin position="260"/>
        <end position="303"/>
    </location>
</feature>
<evidence type="ECO:0000313" key="13">
    <source>
        <dbReference type="EMBL" id="VVD00822.1"/>
    </source>
</evidence>
<evidence type="ECO:0000256" key="4">
    <source>
        <dbReference type="ARBA" id="ARBA00022574"/>
    </source>
</evidence>
<dbReference type="PANTHER" id="PTHR12442">
    <property type="entry name" value="DYNEIN INTERMEDIATE CHAIN"/>
    <property type="match status" value="1"/>
</dbReference>
<dbReference type="GO" id="GO:0003341">
    <property type="term" value="P:cilium movement"/>
    <property type="evidence" value="ECO:0007669"/>
    <property type="project" value="TreeGrafter"/>
</dbReference>
<gene>
    <name evidence="13" type="ORF">LSINAPIS_LOCUS11384</name>
</gene>
<keyword evidence="10" id="KW-0206">Cytoskeleton</keyword>
<dbReference type="Proteomes" id="UP000324832">
    <property type="component" value="Unassembled WGS sequence"/>
</dbReference>
<reference evidence="13 14" key="1">
    <citation type="submission" date="2017-07" db="EMBL/GenBank/DDBJ databases">
        <authorList>
            <person name="Talla V."/>
            <person name="Backstrom N."/>
        </authorList>
    </citation>
    <scope>NUCLEOTIDE SEQUENCE [LARGE SCALE GENOMIC DNA]</scope>
</reference>
<evidence type="ECO:0000256" key="9">
    <source>
        <dbReference type="ARBA" id="ARBA00023175"/>
    </source>
</evidence>
<evidence type="ECO:0000256" key="1">
    <source>
        <dbReference type="ARBA" id="ARBA00004430"/>
    </source>
</evidence>
<keyword evidence="4 12" id="KW-0853">WD repeat</keyword>
<name>A0A5E4QUF3_9NEOP</name>
<dbReference type="AlphaFoldDB" id="A0A5E4QUF3"/>
<evidence type="ECO:0000256" key="8">
    <source>
        <dbReference type="ARBA" id="ARBA00023069"/>
    </source>
</evidence>
<evidence type="ECO:0000313" key="14">
    <source>
        <dbReference type="Proteomes" id="UP000324832"/>
    </source>
</evidence>
<dbReference type="GO" id="GO:0045504">
    <property type="term" value="F:dynein heavy chain binding"/>
    <property type="evidence" value="ECO:0007669"/>
    <property type="project" value="TreeGrafter"/>
</dbReference>
<dbReference type="GO" id="GO:0036158">
    <property type="term" value="P:outer dynein arm assembly"/>
    <property type="evidence" value="ECO:0007669"/>
    <property type="project" value="TreeGrafter"/>
</dbReference>
<dbReference type="InterPro" id="IPR050687">
    <property type="entry name" value="Dynein_IC"/>
</dbReference>
<dbReference type="InterPro" id="IPR001680">
    <property type="entry name" value="WD40_rpt"/>
</dbReference>
<keyword evidence="14" id="KW-1185">Reference proteome</keyword>
<dbReference type="EMBL" id="FZQP02005000">
    <property type="protein sequence ID" value="VVD00822.1"/>
    <property type="molecule type" value="Genomic_DNA"/>
</dbReference>
<proteinExistence type="inferred from homology"/>
<evidence type="ECO:0000256" key="5">
    <source>
        <dbReference type="ARBA" id="ARBA00022701"/>
    </source>
</evidence>
<keyword evidence="5" id="KW-0493">Microtubule</keyword>
<sequence>MMDKDLTYAYFKPRKDFGKQPLFCEVDSHLIDSISPSKHDQQQYCLRNPVNHDTQTSYHFSEKYMNTKELIVEHAGINHTEGGWPKDIHVDDEEATSRYCRRVERDDAYIHTVLSTYPQFKSYIDQNNGIEMYDMFFKNMPTQKSVEKSMIQVGNAFKDDQERPISSISWTFEDNSKMVVAYCNKQYPLSQPVNKDFTCSIWDIENPNSPMLQLHPTSACWQLVCSPGNSNVIVGGLEDGTVCIFDTRVNSQCTSSSPLHLAHRDPISSLIYIPSRLNTDFFSASTDGMCKWWDVRNTSSPTDTLIISIQIPPGESKSIANSEGISSLQYDRSFPTKFLCGTDTGFVINVNRKGKTHNEIMSAVFAAHYGPVHAVHRSPCTSKIFITCGDWRVNIWSDDIHSGPIITGMKHVKKITDVVWSPHRISNYMSISADGKFRVWDLLRKYHEPVITLPVSKYPLLKLKPHEDGQKVAVGDKKGIVYLLYLSENLVISSETDKPLMLKNFDRETRREHILESRVREIKLRLKLEDEKPVDMGIIDNEEAILKVTEDEYRSKVSQEMLNIGSSAAVSGSKGRKNIQMRER</sequence>
<evidence type="ECO:0008006" key="15">
    <source>
        <dbReference type="Google" id="ProtNLM"/>
    </source>
</evidence>
<dbReference type="PANTHER" id="PTHR12442:SF7">
    <property type="entry name" value="DYNEIN AXONEMAL INTERMEDIATE CHAIN 2"/>
    <property type="match status" value="1"/>
</dbReference>
<comment type="subcellular location">
    <subcellularLocation>
        <location evidence="1">Cytoplasm</location>
        <location evidence="1">Cytoskeleton</location>
        <location evidence="1">Cilium axoneme</location>
    </subcellularLocation>
</comment>
<organism evidence="13 14">
    <name type="scientific">Leptidea sinapis</name>
    <dbReference type="NCBI Taxonomy" id="189913"/>
    <lineage>
        <taxon>Eukaryota</taxon>
        <taxon>Metazoa</taxon>
        <taxon>Ecdysozoa</taxon>
        <taxon>Arthropoda</taxon>
        <taxon>Hexapoda</taxon>
        <taxon>Insecta</taxon>
        <taxon>Pterygota</taxon>
        <taxon>Neoptera</taxon>
        <taxon>Endopterygota</taxon>
        <taxon>Lepidoptera</taxon>
        <taxon>Glossata</taxon>
        <taxon>Ditrysia</taxon>
        <taxon>Papilionoidea</taxon>
        <taxon>Pieridae</taxon>
        <taxon>Dismorphiinae</taxon>
        <taxon>Leptidea</taxon>
    </lineage>
</organism>
<dbReference type="InterPro" id="IPR036322">
    <property type="entry name" value="WD40_repeat_dom_sf"/>
</dbReference>
<keyword evidence="6" id="KW-0677">Repeat</keyword>
<keyword evidence="7" id="KW-0243">Dynein</keyword>
<evidence type="ECO:0000256" key="11">
    <source>
        <dbReference type="ARBA" id="ARBA00023273"/>
    </source>
</evidence>
<evidence type="ECO:0000256" key="6">
    <source>
        <dbReference type="ARBA" id="ARBA00022737"/>
    </source>
</evidence>
<dbReference type="SUPFAM" id="SSF50978">
    <property type="entry name" value="WD40 repeat-like"/>
    <property type="match status" value="1"/>
</dbReference>
<feature type="repeat" description="WD" evidence="12">
    <location>
        <begin position="408"/>
        <end position="442"/>
    </location>
</feature>
<keyword evidence="9" id="KW-0505">Motor protein</keyword>
<dbReference type="GO" id="GO:0045503">
    <property type="term" value="F:dynein light chain binding"/>
    <property type="evidence" value="ECO:0007669"/>
    <property type="project" value="TreeGrafter"/>
</dbReference>
<evidence type="ECO:0000256" key="7">
    <source>
        <dbReference type="ARBA" id="ARBA00023017"/>
    </source>
</evidence>
<evidence type="ECO:0000256" key="3">
    <source>
        <dbReference type="ARBA" id="ARBA00022490"/>
    </source>
</evidence>
<comment type="similarity">
    <text evidence="2">Belongs to the dynein intermediate chain family.</text>
</comment>
<keyword evidence="3" id="KW-0963">Cytoplasm</keyword>
<evidence type="ECO:0000256" key="12">
    <source>
        <dbReference type="PROSITE-ProRule" id="PRU00221"/>
    </source>
</evidence>
<evidence type="ECO:0000256" key="10">
    <source>
        <dbReference type="ARBA" id="ARBA00023212"/>
    </source>
</evidence>
<dbReference type="Gene3D" id="2.130.10.10">
    <property type="entry name" value="YVTN repeat-like/Quinoprotein amine dehydrogenase"/>
    <property type="match status" value="2"/>
</dbReference>
<dbReference type="PROSITE" id="PS50082">
    <property type="entry name" value="WD_REPEATS_2"/>
    <property type="match status" value="2"/>
</dbReference>
<keyword evidence="11" id="KW-0966">Cell projection</keyword>